<proteinExistence type="predicted"/>
<accession>A0ABR4A1J9</accession>
<sequence length="212" mass="24029">MSATSVPPVFTEVFEYLEAYNVLVCKIHGYGIRSSAIQSHLNSFHKDLDPKTRATVAKYARGFYTDSVQYPSNLIDPIPYMPLYRECFKCVHPLPPANNPCNAVFRKQVNVRDHLTAVHDWVNPRKRGGDFHVPSEGPWVSGVLIQKFYVSGPDQRFFEVNSEELQPDPADSSDDSVNVQTMLDQFQSSVQQVKEQIRSARVVVRDWAGTIP</sequence>
<evidence type="ECO:0000313" key="1">
    <source>
        <dbReference type="EMBL" id="KAL2038826.1"/>
    </source>
</evidence>
<dbReference type="Pfam" id="PF12013">
    <property type="entry name" value="OrsD"/>
    <property type="match status" value="1"/>
</dbReference>
<evidence type="ECO:0008006" key="3">
    <source>
        <dbReference type="Google" id="ProtNLM"/>
    </source>
</evidence>
<gene>
    <name evidence="1" type="ORF">N7G274_008584</name>
</gene>
<name>A0ABR4A1J9_9LECA</name>
<keyword evidence="2" id="KW-1185">Reference proteome</keyword>
<dbReference type="EMBL" id="JBEFKJ010000030">
    <property type="protein sequence ID" value="KAL2038826.1"/>
    <property type="molecule type" value="Genomic_DNA"/>
</dbReference>
<dbReference type="InterPro" id="IPR022698">
    <property type="entry name" value="OrsD"/>
</dbReference>
<evidence type="ECO:0000313" key="2">
    <source>
        <dbReference type="Proteomes" id="UP001590950"/>
    </source>
</evidence>
<protein>
    <recommendedName>
        <fullName evidence="3">C2H2-type domain-containing protein</fullName>
    </recommendedName>
</protein>
<reference evidence="1 2" key="1">
    <citation type="submission" date="2024-09" db="EMBL/GenBank/DDBJ databases">
        <title>Rethinking Asexuality: The Enigmatic Case of Functional Sexual Genes in Lepraria (Stereocaulaceae).</title>
        <authorList>
            <person name="Doellman M."/>
            <person name="Sun Y."/>
            <person name="Barcenas-Pena A."/>
            <person name="Lumbsch H.T."/>
            <person name="Grewe F."/>
        </authorList>
    </citation>
    <scope>NUCLEOTIDE SEQUENCE [LARGE SCALE GENOMIC DNA]</scope>
    <source>
        <strain evidence="1 2">Mercado 3170</strain>
    </source>
</reference>
<organism evidence="1 2">
    <name type="scientific">Stereocaulon virgatum</name>
    <dbReference type="NCBI Taxonomy" id="373712"/>
    <lineage>
        <taxon>Eukaryota</taxon>
        <taxon>Fungi</taxon>
        <taxon>Dikarya</taxon>
        <taxon>Ascomycota</taxon>
        <taxon>Pezizomycotina</taxon>
        <taxon>Lecanoromycetes</taxon>
        <taxon>OSLEUM clade</taxon>
        <taxon>Lecanoromycetidae</taxon>
        <taxon>Lecanorales</taxon>
        <taxon>Lecanorineae</taxon>
        <taxon>Stereocaulaceae</taxon>
        <taxon>Stereocaulon</taxon>
    </lineage>
</organism>
<dbReference type="Proteomes" id="UP001590950">
    <property type="component" value="Unassembled WGS sequence"/>
</dbReference>
<comment type="caution">
    <text evidence="1">The sequence shown here is derived from an EMBL/GenBank/DDBJ whole genome shotgun (WGS) entry which is preliminary data.</text>
</comment>